<dbReference type="EMBL" id="BQNB010011750">
    <property type="protein sequence ID" value="GJS94684.1"/>
    <property type="molecule type" value="Genomic_DNA"/>
</dbReference>
<dbReference type="PANTHER" id="PTHR47303:SF1">
    <property type="entry name" value="NF-KAPPA-B INHIBITOR BETA"/>
    <property type="match status" value="1"/>
</dbReference>
<proteinExistence type="predicted"/>
<dbReference type="SUPFAM" id="SSF48403">
    <property type="entry name" value="Ankyrin repeat"/>
    <property type="match status" value="1"/>
</dbReference>
<accession>A0ABQ4ZWJ8</accession>
<dbReference type="PANTHER" id="PTHR47303">
    <property type="match status" value="1"/>
</dbReference>
<organism evidence="1 2">
    <name type="scientific">Tanacetum coccineum</name>
    <dbReference type="NCBI Taxonomy" id="301880"/>
    <lineage>
        <taxon>Eukaryota</taxon>
        <taxon>Viridiplantae</taxon>
        <taxon>Streptophyta</taxon>
        <taxon>Embryophyta</taxon>
        <taxon>Tracheophyta</taxon>
        <taxon>Spermatophyta</taxon>
        <taxon>Magnoliopsida</taxon>
        <taxon>eudicotyledons</taxon>
        <taxon>Gunneridae</taxon>
        <taxon>Pentapetalae</taxon>
        <taxon>asterids</taxon>
        <taxon>campanulids</taxon>
        <taxon>Asterales</taxon>
        <taxon>Asteraceae</taxon>
        <taxon>Asteroideae</taxon>
        <taxon>Anthemideae</taxon>
        <taxon>Anthemidinae</taxon>
        <taxon>Tanacetum</taxon>
    </lineage>
</organism>
<reference evidence="1" key="1">
    <citation type="journal article" date="2022" name="Int. J. Mol. Sci.">
        <title>Draft Genome of Tanacetum Coccineum: Genomic Comparison of Closely Related Tanacetum-Family Plants.</title>
        <authorList>
            <person name="Yamashiro T."/>
            <person name="Shiraishi A."/>
            <person name="Nakayama K."/>
            <person name="Satake H."/>
        </authorList>
    </citation>
    <scope>NUCLEOTIDE SEQUENCE</scope>
</reference>
<dbReference type="Gene3D" id="1.25.40.20">
    <property type="entry name" value="Ankyrin repeat-containing domain"/>
    <property type="match status" value="1"/>
</dbReference>
<evidence type="ECO:0000313" key="2">
    <source>
        <dbReference type="Proteomes" id="UP001151760"/>
    </source>
</evidence>
<dbReference type="Proteomes" id="UP001151760">
    <property type="component" value="Unassembled WGS sequence"/>
</dbReference>
<dbReference type="InterPro" id="IPR036770">
    <property type="entry name" value="Ankyrin_rpt-contain_sf"/>
</dbReference>
<comment type="caution">
    <text evidence="1">The sequence shown here is derived from an EMBL/GenBank/DDBJ whole genome shotgun (WGS) entry which is preliminary data.</text>
</comment>
<reference evidence="1" key="2">
    <citation type="submission" date="2022-01" db="EMBL/GenBank/DDBJ databases">
        <authorList>
            <person name="Yamashiro T."/>
            <person name="Shiraishi A."/>
            <person name="Satake H."/>
            <person name="Nakayama K."/>
        </authorList>
    </citation>
    <scope>NUCLEOTIDE SEQUENCE</scope>
</reference>
<keyword evidence="2" id="KW-1185">Reference proteome</keyword>
<protein>
    <submittedName>
        <fullName evidence="1">Ankyrin repeat-containing protein</fullName>
    </submittedName>
</protein>
<gene>
    <name evidence="1" type="ORF">Tco_0801652</name>
</gene>
<evidence type="ECO:0000313" key="1">
    <source>
        <dbReference type="EMBL" id="GJS94684.1"/>
    </source>
</evidence>
<sequence length="353" mass="40267">MRSNIFGTDQSSIRLQLKKMTRLMGVEETSDEVATAKATPQRRDKLELPVEKIGVSLSKFDHSLFEWLEQSVRENGISRLYPARIKRQQNPLHQAALVGNTKAAKMLVEKNPYLLFIPDKQNFLPIHRAIFGSHDKTFFYLLEVTKRHIELSRQGGYHSLFKGINSRIILTYIIGSGHFVKRVFGYGDLKVFPKDYNSVVDRVSNPTSGIRVRLGPVVVWMVFPRLDPGQWYEKGGTVAIVEGEAHGGLGLRGRLLGVQTQSHTGRIIISKSTYKLGGLLLLSSIGFRMKPQLGLYVRLGEMLGVRFSQQISATDYKCDQPHYLDSRWKRILISLERVMREVRCRQSHTSTRR</sequence>
<name>A0ABQ4ZWJ8_9ASTR</name>